<dbReference type="AlphaFoldDB" id="A0AAU7W9Z0"/>
<reference evidence="1" key="1">
    <citation type="submission" date="2024-05" db="EMBL/GenBank/DDBJ databases">
        <authorList>
            <person name="Yu L."/>
        </authorList>
    </citation>
    <scope>NUCLEOTIDE SEQUENCE</scope>
    <source>
        <strain evidence="1">G08B096</strain>
    </source>
</reference>
<accession>A0AAU7W9Z0</accession>
<dbReference type="RefSeq" id="WP_350348819.1">
    <property type="nucleotide sequence ID" value="NZ_CP158374.1"/>
</dbReference>
<name>A0AAU7W9Z0_9MICO</name>
<gene>
    <name evidence="1" type="ORF">ABIQ69_02470</name>
</gene>
<protein>
    <submittedName>
        <fullName evidence="1">Uncharacterized protein</fullName>
    </submittedName>
</protein>
<organism evidence="1">
    <name type="scientific">Agromyces sp. G08B096</name>
    <dbReference type="NCBI Taxonomy" id="3156399"/>
    <lineage>
        <taxon>Bacteria</taxon>
        <taxon>Bacillati</taxon>
        <taxon>Actinomycetota</taxon>
        <taxon>Actinomycetes</taxon>
        <taxon>Micrococcales</taxon>
        <taxon>Microbacteriaceae</taxon>
        <taxon>Agromyces</taxon>
    </lineage>
</organism>
<evidence type="ECO:0000313" key="1">
    <source>
        <dbReference type="EMBL" id="XBX82803.1"/>
    </source>
</evidence>
<dbReference type="EMBL" id="CP158374">
    <property type="protein sequence ID" value="XBX82803.1"/>
    <property type="molecule type" value="Genomic_DNA"/>
</dbReference>
<proteinExistence type="predicted"/>
<sequence length="128" mass="13662">MNRSSTQHCDFDASDFRATAVRSCGSRLIRVTGEGLCPSAGWSLELTAANPGVVPHPTSLWLALREQAPRDASARVLTPASVEAIIEDSEADEVVIRFGWRDPIRLPVLELAAAGGSPRRGALAVARD</sequence>